<evidence type="ECO:0000313" key="2">
    <source>
        <dbReference type="Proteomes" id="UP001437256"/>
    </source>
</evidence>
<gene>
    <name evidence="1" type="ORF">AAF712_009768</name>
</gene>
<proteinExistence type="predicted"/>
<dbReference type="Proteomes" id="UP001437256">
    <property type="component" value="Unassembled WGS sequence"/>
</dbReference>
<keyword evidence="2" id="KW-1185">Reference proteome</keyword>
<sequence length="81" mass="8965">MAKTPEPGINITTYLRSSKIKGATFSNEAKQNKNGTKINSSTLNWLRTMIQYNLKVSDVSQWPDISQEFSVVSLGSIDPST</sequence>
<comment type="caution">
    <text evidence="1">The sequence shown here is derived from an EMBL/GenBank/DDBJ whole genome shotgun (WGS) entry which is preliminary data.</text>
</comment>
<dbReference type="EMBL" id="JBBXMP010000083">
    <property type="protein sequence ID" value="KAL0063373.1"/>
    <property type="molecule type" value="Genomic_DNA"/>
</dbReference>
<protein>
    <submittedName>
        <fullName evidence="1">Uncharacterized protein</fullName>
    </submittedName>
</protein>
<reference evidence="1 2" key="1">
    <citation type="submission" date="2024-05" db="EMBL/GenBank/DDBJ databases">
        <title>A draft genome resource for the thread blight pathogen Marasmius tenuissimus strain MS-2.</title>
        <authorList>
            <person name="Yulfo-Soto G.E."/>
            <person name="Baruah I.K."/>
            <person name="Amoako-Attah I."/>
            <person name="Bukari Y."/>
            <person name="Meinhardt L.W."/>
            <person name="Bailey B.A."/>
            <person name="Cohen S.P."/>
        </authorList>
    </citation>
    <scope>NUCLEOTIDE SEQUENCE [LARGE SCALE GENOMIC DNA]</scope>
    <source>
        <strain evidence="1 2">MS-2</strain>
    </source>
</reference>
<organism evidence="1 2">
    <name type="scientific">Marasmius tenuissimus</name>
    <dbReference type="NCBI Taxonomy" id="585030"/>
    <lineage>
        <taxon>Eukaryota</taxon>
        <taxon>Fungi</taxon>
        <taxon>Dikarya</taxon>
        <taxon>Basidiomycota</taxon>
        <taxon>Agaricomycotina</taxon>
        <taxon>Agaricomycetes</taxon>
        <taxon>Agaricomycetidae</taxon>
        <taxon>Agaricales</taxon>
        <taxon>Marasmiineae</taxon>
        <taxon>Marasmiaceae</taxon>
        <taxon>Marasmius</taxon>
    </lineage>
</organism>
<evidence type="ECO:0000313" key="1">
    <source>
        <dbReference type="EMBL" id="KAL0063373.1"/>
    </source>
</evidence>
<accession>A0ABR2ZPT4</accession>
<name>A0ABR2ZPT4_9AGAR</name>